<geneLocation type="plasmid" evidence="2">
    <name>90 MDa</name>
</geneLocation>
<evidence type="ECO:0000313" key="2">
    <source>
        <dbReference type="EMBL" id="AAS83082.1"/>
    </source>
</evidence>
<evidence type="ECO:0008006" key="3">
    <source>
        <dbReference type="Google" id="ProtNLM"/>
    </source>
</evidence>
<feature type="region of interest" description="Disordered" evidence="1">
    <location>
        <begin position="34"/>
        <end position="58"/>
    </location>
</feature>
<name>Q6QWA6_AZOBR</name>
<protein>
    <recommendedName>
        <fullName evidence="3">Sel1 repeat family protein</fullName>
    </recommendedName>
</protein>
<accession>Q6QWA6</accession>
<dbReference type="AlphaFoldDB" id="Q6QWA6"/>
<gene>
    <name evidence="2" type="ORF">pRhico045</name>
</gene>
<dbReference type="EMBL" id="AY523972">
    <property type="protein sequence ID" value="AAS83082.1"/>
    <property type="molecule type" value="Genomic_DNA"/>
</dbReference>
<keyword evidence="2" id="KW-0614">Plasmid</keyword>
<evidence type="ECO:0000256" key="1">
    <source>
        <dbReference type="SAM" id="MobiDB-lite"/>
    </source>
</evidence>
<sequence length="58" mass="6258">MYGHWSDHKDFVQARAWLERAAALGDGRAKTLLERIPVPPPSNASDLNGGRSRAAGEG</sequence>
<organism evidence="2">
    <name type="scientific">Azospirillum brasilense</name>
    <dbReference type="NCBI Taxonomy" id="192"/>
    <lineage>
        <taxon>Bacteria</taxon>
        <taxon>Pseudomonadati</taxon>
        <taxon>Pseudomonadota</taxon>
        <taxon>Alphaproteobacteria</taxon>
        <taxon>Rhodospirillales</taxon>
        <taxon>Azospirillaceae</taxon>
        <taxon>Azospirillum</taxon>
    </lineage>
</organism>
<reference evidence="2" key="1">
    <citation type="journal article" date="2004" name="FEMS Microbiol. Lett.">
        <title>Annotation of the pRhico plasmid of Azospirillum brasilense reveals its role in determining the outer surface composition.</title>
        <authorList>
            <person name="Vanbleu E."/>
            <person name="Marchal K."/>
            <person name="Lambrecht M."/>
            <person name="Mathys J."/>
            <person name="Vanderleyden J."/>
        </authorList>
    </citation>
    <scope>NUCLEOTIDE SEQUENCE</scope>
    <source>
        <plasmid evidence="2">90 MDa</plasmid>
    </source>
</reference>
<proteinExistence type="predicted"/>